<keyword evidence="3" id="KW-1185">Reference proteome</keyword>
<dbReference type="GO" id="GO:0005506">
    <property type="term" value="F:iron ion binding"/>
    <property type="evidence" value="ECO:0007669"/>
    <property type="project" value="InterPro"/>
</dbReference>
<keyword evidence="1" id="KW-0472">Membrane</keyword>
<dbReference type="SUPFAM" id="SSF48264">
    <property type="entry name" value="Cytochrome P450"/>
    <property type="match status" value="1"/>
</dbReference>
<organism evidence="2 3">
    <name type="scientific">Apiosordaria backusii</name>
    <dbReference type="NCBI Taxonomy" id="314023"/>
    <lineage>
        <taxon>Eukaryota</taxon>
        <taxon>Fungi</taxon>
        <taxon>Dikarya</taxon>
        <taxon>Ascomycota</taxon>
        <taxon>Pezizomycotina</taxon>
        <taxon>Sordariomycetes</taxon>
        <taxon>Sordariomycetidae</taxon>
        <taxon>Sordariales</taxon>
        <taxon>Lasiosphaeriaceae</taxon>
        <taxon>Apiosordaria</taxon>
    </lineage>
</organism>
<evidence type="ECO:0000313" key="3">
    <source>
        <dbReference type="Proteomes" id="UP001172159"/>
    </source>
</evidence>
<protein>
    <recommendedName>
        <fullName evidence="4">Cytochrome P450</fullName>
    </recommendedName>
</protein>
<evidence type="ECO:0008006" key="4">
    <source>
        <dbReference type="Google" id="ProtNLM"/>
    </source>
</evidence>
<comment type="caution">
    <text evidence="2">The sequence shown here is derived from an EMBL/GenBank/DDBJ whole genome shotgun (WGS) entry which is preliminary data.</text>
</comment>
<dbReference type="GO" id="GO:0004497">
    <property type="term" value="F:monooxygenase activity"/>
    <property type="evidence" value="ECO:0007669"/>
    <property type="project" value="InterPro"/>
</dbReference>
<dbReference type="GO" id="GO:0020037">
    <property type="term" value="F:heme binding"/>
    <property type="evidence" value="ECO:0007669"/>
    <property type="project" value="InterPro"/>
</dbReference>
<reference evidence="2" key="1">
    <citation type="submission" date="2023-06" db="EMBL/GenBank/DDBJ databases">
        <title>Genome-scale phylogeny and comparative genomics of the fungal order Sordariales.</title>
        <authorList>
            <consortium name="Lawrence Berkeley National Laboratory"/>
            <person name="Hensen N."/>
            <person name="Bonometti L."/>
            <person name="Westerberg I."/>
            <person name="Brannstrom I.O."/>
            <person name="Guillou S."/>
            <person name="Cros-Aarteil S."/>
            <person name="Calhoun S."/>
            <person name="Haridas S."/>
            <person name="Kuo A."/>
            <person name="Mondo S."/>
            <person name="Pangilinan J."/>
            <person name="Riley R."/>
            <person name="Labutti K."/>
            <person name="Andreopoulos B."/>
            <person name="Lipzen A."/>
            <person name="Chen C."/>
            <person name="Yanf M."/>
            <person name="Daum C."/>
            <person name="Ng V."/>
            <person name="Clum A."/>
            <person name="Steindorff A."/>
            <person name="Ohm R."/>
            <person name="Martin F."/>
            <person name="Silar P."/>
            <person name="Natvig D."/>
            <person name="Lalanne C."/>
            <person name="Gautier V."/>
            <person name="Ament-Velasquez S.L."/>
            <person name="Kruys A."/>
            <person name="Hutchinson M.I."/>
            <person name="Powell A.J."/>
            <person name="Barry K."/>
            <person name="Miller A.N."/>
            <person name="Grigoriev I.V."/>
            <person name="Debuchy R."/>
            <person name="Gladieux P."/>
            <person name="Thoren M.H."/>
            <person name="Johannesson H."/>
        </authorList>
    </citation>
    <scope>NUCLEOTIDE SEQUENCE</scope>
    <source>
        <strain evidence="2">CBS 540.89</strain>
    </source>
</reference>
<keyword evidence="1" id="KW-0812">Transmembrane</keyword>
<accession>A0AA40EM15</accession>
<dbReference type="AlphaFoldDB" id="A0AA40EM15"/>
<sequence>MPPMIKAIPCYTYFVVTYLGILASACIGWLCTLFLLLVHKLETTLRTVHAAVLQSSESKGQPQEDIEVWLRNQKSIINFSFADASKPHDTLPIRAEANENIAIAFGLINSLTTTSPSIHKSFLKTASSIINRPDRDWTALFETATSTLKTELNHVPGQSLPLAEVTRITCLTVVLVDNFNIPSPISRQSLVIITEEINNQWLKAKSSTPHSRPAASSLLNGHLSSLNLTLRSSTHVLPPEEILSIIIPQYETLWRVVLVTYLLAFHLYPSPTLPARISSVPGCLGSNSDAEKEALKLAKEGLRLTPSNKRIYRHSPTVSDHRKAKLNADLELLHRHPSIWGPSALEFNPSRFDSLTPLQTEAYLPYSLRPHRCPAFGGFGDRMVTCLVAAMGRVLGTSGAGRVSNTNDKEGQKRQVIKTARDKLEGWRYTLCK</sequence>
<evidence type="ECO:0000256" key="1">
    <source>
        <dbReference type="SAM" id="Phobius"/>
    </source>
</evidence>
<dbReference type="Proteomes" id="UP001172159">
    <property type="component" value="Unassembled WGS sequence"/>
</dbReference>
<proteinExistence type="predicted"/>
<name>A0AA40EM15_9PEZI</name>
<dbReference type="Gene3D" id="1.10.630.10">
    <property type="entry name" value="Cytochrome P450"/>
    <property type="match status" value="1"/>
</dbReference>
<dbReference type="InterPro" id="IPR036396">
    <property type="entry name" value="Cyt_P450_sf"/>
</dbReference>
<keyword evidence="1" id="KW-1133">Transmembrane helix</keyword>
<dbReference type="PROSITE" id="PS51257">
    <property type="entry name" value="PROKAR_LIPOPROTEIN"/>
    <property type="match status" value="1"/>
</dbReference>
<gene>
    <name evidence="2" type="ORF">B0T21DRAFT_408650</name>
</gene>
<dbReference type="GO" id="GO:0016705">
    <property type="term" value="F:oxidoreductase activity, acting on paired donors, with incorporation or reduction of molecular oxygen"/>
    <property type="evidence" value="ECO:0007669"/>
    <property type="project" value="InterPro"/>
</dbReference>
<feature type="transmembrane region" description="Helical" evidence="1">
    <location>
        <begin position="12"/>
        <end position="38"/>
    </location>
</feature>
<dbReference type="EMBL" id="JAUKTV010000003">
    <property type="protein sequence ID" value="KAK0741791.1"/>
    <property type="molecule type" value="Genomic_DNA"/>
</dbReference>
<evidence type="ECO:0000313" key="2">
    <source>
        <dbReference type="EMBL" id="KAK0741791.1"/>
    </source>
</evidence>